<feature type="region of interest" description="Disordered" evidence="1">
    <location>
        <begin position="1"/>
        <end position="49"/>
    </location>
</feature>
<keyword evidence="3" id="KW-1185">Reference proteome</keyword>
<protein>
    <submittedName>
        <fullName evidence="2">Uncharacterized protein</fullName>
    </submittedName>
</protein>
<accession>A0A919C5R1</accession>
<reference evidence="3" key="1">
    <citation type="journal article" date="2019" name="Int. J. Syst. Evol. Microbiol.">
        <title>The Global Catalogue of Microorganisms (GCM) 10K type strain sequencing project: providing services to taxonomists for standard genome sequencing and annotation.</title>
        <authorList>
            <consortium name="The Broad Institute Genomics Platform"/>
            <consortium name="The Broad Institute Genome Sequencing Center for Infectious Disease"/>
            <person name="Wu L."/>
            <person name="Ma J."/>
        </authorList>
    </citation>
    <scope>NUCLEOTIDE SEQUENCE [LARGE SCALE GENOMIC DNA]</scope>
    <source>
        <strain evidence="3">JCM 4253</strain>
    </source>
</reference>
<comment type="caution">
    <text evidence="2">The sequence shown here is derived from an EMBL/GenBank/DDBJ whole genome shotgun (WGS) entry which is preliminary data.</text>
</comment>
<evidence type="ECO:0000313" key="3">
    <source>
        <dbReference type="Proteomes" id="UP000619355"/>
    </source>
</evidence>
<organism evidence="2 3">
    <name type="scientific">Streptomyces capoamus</name>
    <dbReference type="NCBI Taxonomy" id="68183"/>
    <lineage>
        <taxon>Bacteria</taxon>
        <taxon>Bacillati</taxon>
        <taxon>Actinomycetota</taxon>
        <taxon>Actinomycetes</taxon>
        <taxon>Kitasatosporales</taxon>
        <taxon>Streptomycetaceae</taxon>
        <taxon>Streptomyces</taxon>
    </lineage>
</organism>
<sequence>MRFPRDKVRRCRSSGVAGTYPVRGAPALKGTSVSVPYRNGDQKVTSEQA</sequence>
<dbReference type="EMBL" id="BNBF01000010">
    <property type="protein sequence ID" value="GHG53366.1"/>
    <property type="molecule type" value="Genomic_DNA"/>
</dbReference>
<name>A0A919C5R1_9ACTN</name>
<proteinExistence type="predicted"/>
<dbReference type="AlphaFoldDB" id="A0A919C5R1"/>
<evidence type="ECO:0000313" key="2">
    <source>
        <dbReference type="EMBL" id="GHG53366.1"/>
    </source>
</evidence>
<evidence type="ECO:0000256" key="1">
    <source>
        <dbReference type="SAM" id="MobiDB-lite"/>
    </source>
</evidence>
<dbReference type="Proteomes" id="UP000619355">
    <property type="component" value="Unassembled WGS sequence"/>
</dbReference>
<gene>
    <name evidence="2" type="ORF">GCM10018980_37330</name>
</gene>